<name>A0A0B8P2B0_9VIBR</name>
<keyword evidence="1" id="KW-0378">Hydrolase</keyword>
<dbReference type="AlphaFoldDB" id="A0A0B8P2B0"/>
<reference evidence="1 2" key="2">
    <citation type="submission" date="2015-01" db="EMBL/GenBank/DDBJ databases">
        <authorList>
            <consortium name="NBRP consortium"/>
            <person name="Sawabe T."/>
            <person name="Meirelles P."/>
            <person name="Feng G."/>
            <person name="Sayaka M."/>
            <person name="Hattori M."/>
            <person name="Ohkuma M."/>
        </authorList>
    </citation>
    <scope>NUCLEOTIDE SEQUENCE [LARGE SCALE GENOMIC DNA]</scope>
    <source>
        <strain evidence="1 2">JCM19232</strain>
    </source>
</reference>
<comment type="caution">
    <text evidence="1">The sequence shown here is derived from an EMBL/GenBank/DDBJ whole genome shotgun (WGS) entry which is preliminary data.</text>
</comment>
<organism evidence="1 2">
    <name type="scientific">Vibrio ishigakensis</name>
    <dbReference type="NCBI Taxonomy" id="1481914"/>
    <lineage>
        <taxon>Bacteria</taxon>
        <taxon>Pseudomonadati</taxon>
        <taxon>Pseudomonadota</taxon>
        <taxon>Gammaproteobacteria</taxon>
        <taxon>Vibrionales</taxon>
        <taxon>Vibrionaceae</taxon>
        <taxon>Vibrio</taxon>
    </lineage>
</organism>
<dbReference type="GO" id="GO:0008233">
    <property type="term" value="F:peptidase activity"/>
    <property type="evidence" value="ECO:0007669"/>
    <property type="project" value="UniProtKB-KW"/>
</dbReference>
<proteinExistence type="predicted"/>
<keyword evidence="1" id="KW-0645">Protease</keyword>
<reference evidence="1 2" key="1">
    <citation type="submission" date="2015-01" db="EMBL/GenBank/DDBJ databases">
        <title>Vibrio sp. C5 JCM 19232 whole genome shotgun sequence.</title>
        <authorList>
            <person name="Sawabe T."/>
            <person name="Meirelles P."/>
            <person name="Feng G."/>
            <person name="Sayaka M."/>
            <person name="Hattori M."/>
            <person name="Ohkuma M."/>
        </authorList>
    </citation>
    <scope>NUCLEOTIDE SEQUENCE [LARGE SCALE GENOMIC DNA]</scope>
    <source>
        <strain evidence="1 2">JCM19232</strain>
    </source>
</reference>
<dbReference type="Proteomes" id="UP000031670">
    <property type="component" value="Unassembled WGS sequence"/>
</dbReference>
<protein>
    <submittedName>
        <fullName evidence="1">Stomatin/prohibitin-family membrane protease</fullName>
    </submittedName>
</protein>
<evidence type="ECO:0000313" key="2">
    <source>
        <dbReference type="Proteomes" id="UP000031670"/>
    </source>
</evidence>
<dbReference type="GO" id="GO:0006508">
    <property type="term" value="P:proteolysis"/>
    <property type="evidence" value="ECO:0007669"/>
    <property type="project" value="UniProtKB-KW"/>
</dbReference>
<accession>A0A0B8P2B0</accession>
<gene>
    <name evidence="1" type="ORF">JCM19232_694</name>
</gene>
<evidence type="ECO:0000313" key="1">
    <source>
        <dbReference type="EMBL" id="GAM60361.1"/>
    </source>
</evidence>
<sequence>MLNEAPNALQLRYMQTLTEITSDKTSTIVFPLPINLVEAVSDIAKAVNKDDKKE</sequence>
<dbReference type="EMBL" id="BBSA01000001">
    <property type="protein sequence ID" value="GAM60361.1"/>
    <property type="molecule type" value="Genomic_DNA"/>
</dbReference>